<keyword evidence="2" id="KW-0472">Membrane</keyword>
<feature type="compositionally biased region" description="Basic and acidic residues" evidence="1">
    <location>
        <begin position="156"/>
        <end position="193"/>
    </location>
</feature>
<gene>
    <name evidence="3" type="ORF">CKF54_00295</name>
</gene>
<accession>A0A3A1YB57</accession>
<name>A0A3A1YB57_9GAMM</name>
<keyword evidence="4" id="KW-1185">Reference proteome</keyword>
<evidence type="ECO:0000256" key="1">
    <source>
        <dbReference type="SAM" id="MobiDB-lite"/>
    </source>
</evidence>
<keyword evidence="2" id="KW-1133">Transmembrane helix</keyword>
<organism evidence="3 4">
    <name type="scientific">Psittacicella hinzii</name>
    <dbReference type="NCBI Taxonomy" id="2028575"/>
    <lineage>
        <taxon>Bacteria</taxon>
        <taxon>Pseudomonadati</taxon>
        <taxon>Pseudomonadota</taxon>
        <taxon>Gammaproteobacteria</taxon>
        <taxon>Pasteurellales</taxon>
        <taxon>Psittacicellaceae</taxon>
        <taxon>Psittacicella</taxon>
    </lineage>
</organism>
<feature type="region of interest" description="Disordered" evidence="1">
    <location>
        <begin position="144"/>
        <end position="193"/>
    </location>
</feature>
<feature type="transmembrane region" description="Helical" evidence="2">
    <location>
        <begin position="57"/>
        <end position="80"/>
    </location>
</feature>
<protein>
    <submittedName>
        <fullName evidence="3">Uncharacterized protein</fullName>
    </submittedName>
</protein>
<dbReference type="Proteomes" id="UP000265691">
    <property type="component" value="Unassembled WGS sequence"/>
</dbReference>
<evidence type="ECO:0000313" key="4">
    <source>
        <dbReference type="Proteomes" id="UP000265691"/>
    </source>
</evidence>
<proteinExistence type="predicted"/>
<dbReference type="EMBL" id="NRHC01000002">
    <property type="protein sequence ID" value="RIY34469.1"/>
    <property type="molecule type" value="Genomic_DNA"/>
</dbReference>
<sequence>MLLQRKAYHSDKYEKLFIFRNNYRRLVNMWKASVIIIFVLMQGYYFIYHYISYSNIIAFSIFFILISTLTLYSIGLYALFPIKQEQSLLYYTLLDIVANEQEDPNVGLNMTYYGFAVLLNRFDKLPAVKFPEVYKMIKQLSRAEDEFSNNQEQSEEDKRQAELRKKLEKQAEEEFKKSTSPAKDDQDNKDSKE</sequence>
<reference evidence="3 4" key="1">
    <citation type="submission" date="2017-08" db="EMBL/GenBank/DDBJ databases">
        <title>Reclassification of Bisgaard taxon 37 and 44.</title>
        <authorList>
            <person name="Christensen H."/>
        </authorList>
    </citation>
    <scope>NUCLEOTIDE SEQUENCE [LARGE SCALE GENOMIC DNA]</scope>
    <source>
        <strain evidence="3 4">B96_3</strain>
    </source>
</reference>
<keyword evidence="2" id="KW-0812">Transmembrane</keyword>
<evidence type="ECO:0000256" key="2">
    <source>
        <dbReference type="SAM" id="Phobius"/>
    </source>
</evidence>
<dbReference type="AlphaFoldDB" id="A0A3A1YB57"/>
<feature type="transmembrane region" description="Helical" evidence="2">
    <location>
        <begin position="29"/>
        <end position="51"/>
    </location>
</feature>
<comment type="caution">
    <text evidence="3">The sequence shown here is derived from an EMBL/GenBank/DDBJ whole genome shotgun (WGS) entry which is preliminary data.</text>
</comment>
<evidence type="ECO:0000313" key="3">
    <source>
        <dbReference type="EMBL" id="RIY34469.1"/>
    </source>
</evidence>